<proteinExistence type="predicted"/>
<evidence type="ECO:0000313" key="1">
    <source>
        <dbReference type="EMBL" id="MCM2375255.1"/>
    </source>
</evidence>
<dbReference type="Proteomes" id="UP001202961">
    <property type="component" value="Unassembled WGS sequence"/>
</dbReference>
<dbReference type="RefSeq" id="WP_250933881.1">
    <property type="nucleotide sequence ID" value="NZ_JAMQBK010000152.1"/>
</dbReference>
<reference evidence="1 2" key="1">
    <citation type="journal article" date="2022" name="Syst. Appl. Microbiol.">
        <title>Rhodopirellula aestuarii sp. nov., a novel member of the genus Rhodopirellula isolated from brackish sediments collected in the Tagus River estuary, Portugal.</title>
        <authorList>
            <person name="Vitorino I.R."/>
            <person name="Klimek D."/>
            <person name="Calusinska M."/>
            <person name="Lobo-da-Cunha A."/>
            <person name="Vasconcelos V."/>
            <person name="Lage O.M."/>
        </authorList>
    </citation>
    <scope>NUCLEOTIDE SEQUENCE [LARGE SCALE GENOMIC DNA]</scope>
    <source>
        <strain evidence="1 2">ICT_H3.1</strain>
    </source>
</reference>
<evidence type="ECO:0000313" key="2">
    <source>
        <dbReference type="Proteomes" id="UP001202961"/>
    </source>
</evidence>
<name>A0ABT0UEC7_9BACT</name>
<gene>
    <name evidence="1" type="ORF">NB063_31925</name>
</gene>
<organism evidence="1 2">
    <name type="scientific">Aporhodopirellula aestuarii</name>
    <dbReference type="NCBI Taxonomy" id="2950107"/>
    <lineage>
        <taxon>Bacteria</taxon>
        <taxon>Pseudomonadati</taxon>
        <taxon>Planctomycetota</taxon>
        <taxon>Planctomycetia</taxon>
        <taxon>Pirellulales</taxon>
        <taxon>Pirellulaceae</taxon>
        <taxon>Aporhodopirellula</taxon>
    </lineage>
</organism>
<keyword evidence="2" id="KW-1185">Reference proteome</keyword>
<protein>
    <submittedName>
        <fullName evidence="1">Uncharacterized protein</fullName>
    </submittedName>
</protein>
<sequence length="90" mass="10209">MNLRHFVQTIATHDDELTIFVAVGQLSETSEIALVNLDENEEPDGMTELIDVWHAREILSGVSNLDSSLRAPDAEERLVNRFIEYMHNDA</sequence>
<dbReference type="EMBL" id="JAMQBK010000152">
    <property type="protein sequence ID" value="MCM2375255.1"/>
    <property type="molecule type" value="Genomic_DNA"/>
</dbReference>
<comment type="caution">
    <text evidence="1">The sequence shown here is derived from an EMBL/GenBank/DDBJ whole genome shotgun (WGS) entry which is preliminary data.</text>
</comment>
<accession>A0ABT0UEC7</accession>